<dbReference type="InterPro" id="IPR011009">
    <property type="entry name" value="Kinase-like_dom_sf"/>
</dbReference>
<dbReference type="EMBL" id="JAVRRJ010000014">
    <property type="protein sequence ID" value="KAK5080456.1"/>
    <property type="molecule type" value="Genomic_DNA"/>
</dbReference>
<comment type="caution">
    <text evidence="3">The sequence shown here is derived from an EMBL/GenBank/DDBJ whole genome shotgun (WGS) entry which is preliminary data.</text>
</comment>
<evidence type="ECO:0000313" key="3">
    <source>
        <dbReference type="EMBL" id="KAK5080456.1"/>
    </source>
</evidence>
<dbReference type="Pfam" id="PF17667">
    <property type="entry name" value="Pkinase_fungal"/>
    <property type="match status" value="1"/>
</dbReference>
<dbReference type="AlphaFoldDB" id="A0AAN7SRW9"/>
<feature type="compositionally biased region" description="Polar residues" evidence="1">
    <location>
        <begin position="444"/>
        <end position="453"/>
    </location>
</feature>
<feature type="region of interest" description="Disordered" evidence="1">
    <location>
        <begin position="55"/>
        <end position="75"/>
    </location>
</feature>
<evidence type="ECO:0000313" key="4">
    <source>
        <dbReference type="Proteomes" id="UP001309876"/>
    </source>
</evidence>
<protein>
    <recommendedName>
        <fullName evidence="2">Fungal-type protein kinase domain-containing protein</fullName>
    </recommendedName>
</protein>
<evidence type="ECO:0000259" key="2">
    <source>
        <dbReference type="Pfam" id="PF17667"/>
    </source>
</evidence>
<evidence type="ECO:0000256" key="1">
    <source>
        <dbReference type="SAM" id="MobiDB-lite"/>
    </source>
</evidence>
<organism evidence="3 4">
    <name type="scientific">Lithohypha guttulata</name>
    <dbReference type="NCBI Taxonomy" id="1690604"/>
    <lineage>
        <taxon>Eukaryota</taxon>
        <taxon>Fungi</taxon>
        <taxon>Dikarya</taxon>
        <taxon>Ascomycota</taxon>
        <taxon>Pezizomycotina</taxon>
        <taxon>Eurotiomycetes</taxon>
        <taxon>Chaetothyriomycetidae</taxon>
        <taxon>Chaetothyriales</taxon>
        <taxon>Trichomeriaceae</taxon>
        <taxon>Lithohypha</taxon>
    </lineage>
</organism>
<dbReference type="PANTHER" id="PTHR38248">
    <property type="entry name" value="FUNK1 6"/>
    <property type="match status" value="1"/>
</dbReference>
<proteinExistence type="predicted"/>
<gene>
    <name evidence="3" type="ORF">LTR05_008566</name>
</gene>
<dbReference type="Proteomes" id="UP001309876">
    <property type="component" value="Unassembled WGS sequence"/>
</dbReference>
<reference evidence="3 4" key="1">
    <citation type="submission" date="2023-08" db="EMBL/GenBank/DDBJ databases">
        <title>Black Yeasts Isolated from many extreme environments.</title>
        <authorList>
            <person name="Coleine C."/>
            <person name="Stajich J.E."/>
            <person name="Selbmann L."/>
        </authorList>
    </citation>
    <scope>NUCLEOTIDE SEQUENCE [LARGE SCALE GENOMIC DNA]</scope>
    <source>
        <strain evidence="3 4">CCFEE 5910</strain>
    </source>
</reference>
<dbReference type="SUPFAM" id="SSF56112">
    <property type="entry name" value="Protein kinase-like (PK-like)"/>
    <property type="match status" value="1"/>
</dbReference>
<sequence length="556" mass="62398">MASITREDEKFVLENPLSASLAPLQDALSDLEIWRVVLQLIADLSRVTPPLSSIPPSFSGTPLRRSSASFRDSNQKREELRRDIEIELSRRTHVDVPEFISKYFQNKAWSEQVEKISKQLPRDDPLEGFPETSKPEEVDSWTWLKSFQEQHLGDAPNVFYRAESKSNITGATGERQLDVLLKSRAAASGEVHHLADCLVVGEPTTSDTKVWKKKFTQLATYMRDVFSAQPTRRFVHGFIVFDVQMQLWVFDRSGAYSSQTFNIRQEPQQFIRVLAGYTLMTAEELGLDMFMQRDGFYPSVTLSDPVMGKECSFQLELSPFFKQSAIACRGTTCYRTTDGKHVVKFSWGPDKQRSEVDHLAKAQGVRGIPTLAGASTVTTINELHAGLRIRKLRDLGHAVHERTVDASQLSFTSQSTQQLESLSVSGTKRKASQRGGSPPKRSRSNSQPSSLCQEVQPGELEQRQVSTMPPPNSPQQNRILTCLAISPAGRPLQDFANVCEVLEAFRDAIRAHWNLFKHRKILHRDVSHGNIILTSPDQNGGCSGMLIDYDLAVHIG</sequence>
<feature type="region of interest" description="Disordered" evidence="1">
    <location>
        <begin position="417"/>
        <end position="476"/>
    </location>
</feature>
<name>A0AAN7SRW9_9EURO</name>
<accession>A0AAN7SRW9</accession>
<dbReference type="InterPro" id="IPR040976">
    <property type="entry name" value="Pkinase_fungal"/>
</dbReference>
<dbReference type="PANTHER" id="PTHR38248:SF2">
    <property type="entry name" value="FUNK1 11"/>
    <property type="match status" value="1"/>
</dbReference>
<keyword evidence="4" id="KW-1185">Reference proteome</keyword>
<feature type="compositionally biased region" description="Polar residues" evidence="1">
    <location>
        <begin position="55"/>
        <end position="72"/>
    </location>
</feature>
<feature type="domain" description="Fungal-type protein kinase" evidence="2">
    <location>
        <begin position="176"/>
        <end position="555"/>
    </location>
</feature>